<protein>
    <submittedName>
        <fullName evidence="2">Uncharacterized protein</fullName>
    </submittedName>
</protein>
<proteinExistence type="predicted"/>
<evidence type="ECO:0000313" key="2">
    <source>
        <dbReference type="EMBL" id="PWZ23306.1"/>
    </source>
</evidence>
<sequence length="102" mass="11211">ASPAVAAQRPLRSPRSRASDGRLRETASDRRSSPDPRGRSGSPAGLPSSGRRLAAQQPHDPLSGRPALLSSRVHYCICRQRSYWLTRLPSLPILSGRCRRRS</sequence>
<dbReference type="EMBL" id="NCVQ01000006">
    <property type="protein sequence ID" value="PWZ23306.1"/>
    <property type="molecule type" value="Genomic_DNA"/>
</dbReference>
<reference evidence="2 3" key="1">
    <citation type="journal article" date="2018" name="Nat. Genet.">
        <title>Extensive intraspecific gene order and gene structural variations between Mo17 and other maize genomes.</title>
        <authorList>
            <person name="Sun S."/>
            <person name="Zhou Y."/>
            <person name="Chen J."/>
            <person name="Shi J."/>
            <person name="Zhao H."/>
            <person name="Zhao H."/>
            <person name="Song W."/>
            <person name="Zhang M."/>
            <person name="Cui Y."/>
            <person name="Dong X."/>
            <person name="Liu H."/>
            <person name="Ma X."/>
            <person name="Jiao Y."/>
            <person name="Wang B."/>
            <person name="Wei X."/>
            <person name="Stein J.C."/>
            <person name="Glaubitz J.C."/>
            <person name="Lu F."/>
            <person name="Yu G."/>
            <person name="Liang C."/>
            <person name="Fengler K."/>
            <person name="Li B."/>
            <person name="Rafalski A."/>
            <person name="Schnable P.S."/>
            <person name="Ware D.H."/>
            <person name="Buckler E.S."/>
            <person name="Lai J."/>
        </authorList>
    </citation>
    <scope>NUCLEOTIDE SEQUENCE [LARGE SCALE GENOMIC DNA]</scope>
    <source>
        <strain evidence="3">cv. Missouri 17</strain>
        <tissue evidence="2">Seedling</tissue>
    </source>
</reference>
<dbReference type="AlphaFoldDB" id="A0A3L6EVE9"/>
<organism evidence="2">
    <name type="scientific">Zea mays</name>
    <name type="common">Maize</name>
    <dbReference type="NCBI Taxonomy" id="4577"/>
    <lineage>
        <taxon>Eukaryota</taxon>
        <taxon>Viridiplantae</taxon>
        <taxon>Streptophyta</taxon>
        <taxon>Embryophyta</taxon>
        <taxon>Tracheophyta</taxon>
        <taxon>Spermatophyta</taxon>
        <taxon>Magnoliopsida</taxon>
        <taxon>Liliopsida</taxon>
        <taxon>Poales</taxon>
        <taxon>Poaceae</taxon>
        <taxon>PACMAD clade</taxon>
        <taxon>Panicoideae</taxon>
        <taxon>Andropogonodae</taxon>
        <taxon>Andropogoneae</taxon>
        <taxon>Tripsacinae</taxon>
        <taxon>Zea</taxon>
    </lineage>
</organism>
<gene>
    <name evidence="2" type="ORF">Zm00014a_038676</name>
</gene>
<dbReference type="EMBL" id="NCVQ01000006">
    <property type="protein sequence ID" value="PWZ23307.1"/>
    <property type="molecule type" value="Genomic_DNA"/>
</dbReference>
<evidence type="ECO:0000256" key="1">
    <source>
        <dbReference type="SAM" id="MobiDB-lite"/>
    </source>
</evidence>
<evidence type="ECO:0000313" key="3">
    <source>
        <dbReference type="Proteomes" id="UP000251960"/>
    </source>
</evidence>
<accession>A0A3L6EQQ5</accession>
<dbReference type="Proteomes" id="UP000251960">
    <property type="component" value="Chromosome 5"/>
</dbReference>
<feature type="non-terminal residue" evidence="2">
    <location>
        <position position="1"/>
    </location>
</feature>
<accession>A0A3L6EVE9</accession>
<feature type="region of interest" description="Disordered" evidence="1">
    <location>
        <begin position="1"/>
        <end position="66"/>
    </location>
</feature>
<name>A0A3L6EVE9_MAIZE</name>
<feature type="compositionally biased region" description="Basic and acidic residues" evidence="1">
    <location>
        <begin position="17"/>
        <end position="38"/>
    </location>
</feature>
<comment type="caution">
    <text evidence="2">The sequence shown here is derived from an EMBL/GenBank/DDBJ whole genome shotgun (WGS) entry which is preliminary data.</text>
</comment>